<gene>
    <name evidence="2" type="ORF">AVDCRST_MAG73-1116</name>
</gene>
<evidence type="ECO:0000256" key="1">
    <source>
        <dbReference type="SAM" id="MobiDB-lite"/>
    </source>
</evidence>
<dbReference type="EMBL" id="CADCWE010000067">
    <property type="protein sequence ID" value="CAA9532830.1"/>
    <property type="molecule type" value="Genomic_DNA"/>
</dbReference>
<feature type="compositionally biased region" description="Basic and acidic residues" evidence="1">
    <location>
        <begin position="80"/>
        <end position="99"/>
    </location>
</feature>
<dbReference type="AlphaFoldDB" id="A0A6J4TVH5"/>
<name>A0A6J4TVH5_9BACT</name>
<dbReference type="GO" id="GO:0016740">
    <property type="term" value="F:transferase activity"/>
    <property type="evidence" value="ECO:0007669"/>
    <property type="project" value="UniProtKB-KW"/>
</dbReference>
<sequence length="241" mass="27463">GRSDGRTRARHPPIRRRGRLRSSGAHSRAPPAPGPFRDAGTAGPGPPRRRALRRIPRERRRARLGLPLHRSVPRPGGVRRLRDPERRERRPLVLRDPGPRHRPRRRRRVLPQHRPRPRQHRDRPHLVWPGAATNDGRHRSALPAPAPRLRRPGLPADGVEVQRAQRRLPARRGPPRLHLRGHLLPAHGGQGAQPRHRLVLDPQPRVAPPPGRLRRLARPRQLRPRRAAAPLPGRIVRTVAV</sequence>
<feature type="compositionally biased region" description="Basic residues" evidence="1">
    <location>
        <begin position="8"/>
        <end position="20"/>
    </location>
</feature>
<feature type="non-terminal residue" evidence="2">
    <location>
        <position position="1"/>
    </location>
</feature>
<feature type="region of interest" description="Disordered" evidence="1">
    <location>
        <begin position="1"/>
        <end position="154"/>
    </location>
</feature>
<evidence type="ECO:0000313" key="2">
    <source>
        <dbReference type="EMBL" id="CAA9532830.1"/>
    </source>
</evidence>
<keyword evidence="2" id="KW-0808">Transferase</keyword>
<feature type="non-terminal residue" evidence="2">
    <location>
        <position position="241"/>
    </location>
</feature>
<reference evidence="2" key="1">
    <citation type="submission" date="2020-02" db="EMBL/GenBank/DDBJ databases">
        <authorList>
            <person name="Meier V. D."/>
        </authorList>
    </citation>
    <scope>NUCLEOTIDE SEQUENCE</scope>
    <source>
        <strain evidence="2">AVDCRST_MAG73</strain>
    </source>
</reference>
<protein>
    <submittedName>
        <fullName evidence="2">GNAT family acetyltransferase PA5433</fullName>
    </submittedName>
</protein>
<organism evidence="2">
    <name type="scientific">uncultured Thermomicrobiales bacterium</name>
    <dbReference type="NCBI Taxonomy" id="1645740"/>
    <lineage>
        <taxon>Bacteria</taxon>
        <taxon>Pseudomonadati</taxon>
        <taxon>Thermomicrobiota</taxon>
        <taxon>Thermomicrobia</taxon>
        <taxon>Thermomicrobiales</taxon>
        <taxon>environmental samples</taxon>
    </lineage>
</organism>
<proteinExistence type="predicted"/>
<feature type="compositionally biased region" description="Basic residues" evidence="1">
    <location>
        <begin position="47"/>
        <end position="63"/>
    </location>
</feature>
<accession>A0A6J4TVH5</accession>
<feature type="compositionally biased region" description="Basic residues" evidence="1">
    <location>
        <begin position="100"/>
        <end position="123"/>
    </location>
</feature>